<keyword evidence="3" id="KW-1185">Reference proteome</keyword>
<organism evidence="4">
    <name type="scientific">Gongylonema pulchrum</name>
    <dbReference type="NCBI Taxonomy" id="637853"/>
    <lineage>
        <taxon>Eukaryota</taxon>
        <taxon>Metazoa</taxon>
        <taxon>Ecdysozoa</taxon>
        <taxon>Nematoda</taxon>
        <taxon>Chromadorea</taxon>
        <taxon>Rhabditida</taxon>
        <taxon>Spirurina</taxon>
        <taxon>Spiruromorpha</taxon>
        <taxon>Spiruroidea</taxon>
        <taxon>Gongylonematidae</taxon>
        <taxon>Gongylonema</taxon>
    </lineage>
</organism>
<name>A0A183DEW7_9BILA</name>
<reference evidence="2 3" key="2">
    <citation type="submission" date="2018-11" db="EMBL/GenBank/DDBJ databases">
        <authorList>
            <consortium name="Pathogen Informatics"/>
        </authorList>
    </citation>
    <scope>NUCLEOTIDE SEQUENCE [LARGE SCALE GENOMIC DNA]</scope>
</reference>
<accession>A0A183DEW7</accession>
<reference evidence="4" key="1">
    <citation type="submission" date="2016-06" db="UniProtKB">
        <authorList>
            <consortium name="WormBaseParasite"/>
        </authorList>
    </citation>
    <scope>IDENTIFICATION</scope>
</reference>
<proteinExistence type="predicted"/>
<evidence type="ECO:0000313" key="3">
    <source>
        <dbReference type="Proteomes" id="UP000271098"/>
    </source>
</evidence>
<protein>
    <submittedName>
        <fullName evidence="4">DUF2887 domain-containing protein</fullName>
    </submittedName>
</protein>
<evidence type="ECO:0000313" key="4">
    <source>
        <dbReference type="WBParaSite" id="GPUH_0000726701-mRNA-1"/>
    </source>
</evidence>
<dbReference type="EMBL" id="UYRT01018478">
    <property type="protein sequence ID" value="VDK57746.1"/>
    <property type="molecule type" value="Genomic_DNA"/>
</dbReference>
<evidence type="ECO:0000313" key="2">
    <source>
        <dbReference type="EMBL" id="VDK57746.1"/>
    </source>
</evidence>
<dbReference type="Proteomes" id="UP000271098">
    <property type="component" value="Unassembled WGS sequence"/>
</dbReference>
<evidence type="ECO:0000256" key="1">
    <source>
        <dbReference type="SAM" id="MobiDB-lite"/>
    </source>
</evidence>
<feature type="compositionally biased region" description="Basic and acidic residues" evidence="1">
    <location>
        <begin position="1"/>
        <end position="12"/>
    </location>
</feature>
<feature type="compositionally biased region" description="Polar residues" evidence="1">
    <location>
        <begin position="13"/>
        <end position="22"/>
    </location>
</feature>
<sequence>MEDLAEKIRKDTQSTTALTAQEKSALQKMEDIGKNSGLTVRQQVDQVKAIFNALSETEQQKIRDFLRSELPPRPSPPPQ</sequence>
<dbReference type="AlphaFoldDB" id="A0A183DEW7"/>
<dbReference type="WBParaSite" id="GPUH_0000726701-mRNA-1">
    <property type="protein sequence ID" value="GPUH_0000726701-mRNA-1"/>
    <property type="gene ID" value="GPUH_0000726701"/>
</dbReference>
<gene>
    <name evidence="2" type="ORF">GPUH_LOCUS7259</name>
</gene>
<feature type="region of interest" description="Disordered" evidence="1">
    <location>
        <begin position="1"/>
        <end position="22"/>
    </location>
</feature>